<evidence type="ECO:0000313" key="1">
    <source>
        <dbReference type="EMBL" id="KAE8363917.1"/>
    </source>
</evidence>
<organism evidence="1 2">
    <name type="scientific">Aspergillus caelatus</name>
    <dbReference type="NCBI Taxonomy" id="61420"/>
    <lineage>
        <taxon>Eukaryota</taxon>
        <taxon>Fungi</taxon>
        <taxon>Dikarya</taxon>
        <taxon>Ascomycota</taxon>
        <taxon>Pezizomycotina</taxon>
        <taxon>Eurotiomycetes</taxon>
        <taxon>Eurotiomycetidae</taxon>
        <taxon>Eurotiales</taxon>
        <taxon>Aspergillaceae</taxon>
        <taxon>Aspergillus</taxon>
        <taxon>Aspergillus subgen. Circumdati</taxon>
    </lineage>
</organism>
<protein>
    <submittedName>
        <fullName evidence="1">Uncharacterized protein</fullName>
    </submittedName>
</protein>
<proteinExistence type="predicted"/>
<accession>A0A5N7A225</accession>
<name>A0A5N7A225_9EURO</name>
<dbReference type="GeneID" id="43660585"/>
<evidence type="ECO:0000313" key="2">
    <source>
        <dbReference type="Proteomes" id="UP000326268"/>
    </source>
</evidence>
<reference evidence="1 2" key="1">
    <citation type="submission" date="2019-04" db="EMBL/GenBank/DDBJ databases">
        <title>Friends and foes A comparative genomics studyof 23 Aspergillus species from section Flavi.</title>
        <authorList>
            <consortium name="DOE Joint Genome Institute"/>
            <person name="Kjaerbolling I."/>
            <person name="Vesth T."/>
            <person name="Frisvad J.C."/>
            <person name="Nybo J.L."/>
            <person name="Theobald S."/>
            <person name="Kildgaard S."/>
            <person name="Isbrandt T."/>
            <person name="Kuo A."/>
            <person name="Sato A."/>
            <person name="Lyhne E.K."/>
            <person name="Kogle M.E."/>
            <person name="Wiebenga A."/>
            <person name="Kun R.S."/>
            <person name="Lubbers R.J."/>
            <person name="Makela M.R."/>
            <person name="Barry K."/>
            <person name="Chovatia M."/>
            <person name="Clum A."/>
            <person name="Daum C."/>
            <person name="Haridas S."/>
            <person name="He G."/>
            <person name="LaButti K."/>
            <person name="Lipzen A."/>
            <person name="Mondo S."/>
            <person name="Riley R."/>
            <person name="Salamov A."/>
            <person name="Simmons B.A."/>
            <person name="Magnuson J.K."/>
            <person name="Henrissat B."/>
            <person name="Mortensen U.H."/>
            <person name="Larsen T.O."/>
            <person name="Devries R.P."/>
            <person name="Grigoriev I.V."/>
            <person name="Machida M."/>
            <person name="Baker S.E."/>
            <person name="Andersen M.R."/>
        </authorList>
    </citation>
    <scope>NUCLEOTIDE SEQUENCE [LARGE SCALE GENOMIC DNA]</scope>
    <source>
        <strain evidence="1 2">CBS 763.97</strain>
    </source>
</reference>
<sequence>MARFAPSTRHKNEGVGVGVRCCSPLGRKSEPVNGLDAPSRQSARGHGVLVTGLLLSLINDKSPESNFDGHQELPYLSSKSTKTISRSVSGLPLPIPCREISPSLFGILRVPSVSCQLRPFKPCQEPNFQAI</sequence>
<dbReference type="RefSeq" id="XP_031926998.1">
    <property type="nucleotide sequence ID" value="XM_032076139.1"/>
</dbReference>
<dbReference type="AlphaFoldDB" id="A0A5N7A225"/>
<gene>
    <name evidence="1" type="ORF">BDV27DRAFT_2554</name>
</gene>
<dbReference type="Proteomes" id="UP000326268">
    <property type="component" value="Unassembled WGS sequence"/>
</dbReference>
<keyword evidence="2" id="KW-1185">Reference proteome</keyword>
<dbReference type="EMBL" id="ML737663">
    <property type="protein sequence ID" value="KAE8363917.1"/>
    <property type="molecule type" value="Genomic_DNA"/>
</dbReference>